<keyword evidence="1" id="KW-0812">Transmembrane</keyword>
<dbReference type="RefSeq" id="WP_136989101.1">
    <property type="nucleotide sequence ID" value="NZ_SZPQ01000004.1"/>
</dbReference>
<evidence type="ECO:0000259" key="2">
    <source>
        <dbReference type="Pfam" id="PF13471"/>
    </source>
</evidence>
<name>A0ABY2SQ83_9HYPH</name>
<organism evidence="3 4">
    <name type="scientific">Martelella alba</name>
    <dbReference type="NCBI Taxonomy" id="2590451"/>
    <lineage>
        <taxon>Bacteria</taxon>
        <taxon>Pseudomonadati</taxon>
        <taxon>Pseudomonadota</taxon>
        <taxon>Alphaproteobacteria</taxon>
        <taxon>Hyphomicrobiales</taxon>
        <taxon>Aurantimonadaceae</taxon>
        <taxon>Martelella</taxon>
    </lineage>
</organism>
<accession>A0ABY2SQ83</accession>
<dbReference type="Pfam" id="PF13471">
    <property type="entry name" value="Transglut_core3"/>
    <property type="match status" value="1"/>
</dbReference>
<protein>
    <submittedName>
        <fullName evidence="3">Lasso peptide biosynthesis B2 protein</fullName>
    </submittedName>
</protein>
<reference evidence="3 4" key="1">
    <citation type="submission" date="2019-04" db="EMBL/GenBank/DDBJ databases">
        <authorList>
            <person name="Li M."/>
            <person name="Gao C."/>
        </authorList>
    </citation>
    <scope>NUCLEOTIDE SEQUENCE [LARGE SCALE GENOMIC DNA]</scope>
    <source>
        <strain evidence="3 4">BGMRC 2031</strain>
    </source>
</reference>
<sequence>MKGEACRFADHVNHVVIDNELILFDSHKGHYWIFDAKKSEYIIKHLMGDLRHNNNELANYLYKRKLIIASKNKQIFNYYKGEHLGIDNYEWRLNSHHIDSRYSRSIIVLAFIKLLKVKIILSLFGLGYMLRHMTKLKTRAGMICTHGGQWQKMLSINTALRHVAPFLPFRVACLEHSLALFQFLVKVNNDTRFFIGVQNYSFLSHAWVQVGDIVIGDRSDLQIKLALVFKL</sequence>
<comment type="caution">
    <text evidence="3">The sequence shown here is derived from an EMBL/GenBank/DDBJ whole genome shotgun (WGS) entry which is preliminary data.</text>
</comment>
<dbReference type="Proteomes" id="UP000305202">
    <property type="component" value="Unassembled WGS sequence"/>
</dbReference>
<evidence type="ECO:0000256" key="1">
    <source>
        <dbReference type="SAM" id="Phobius"/>
    </source>
</evidence>
<gene>
    <name evidence="3" type="ORF">FCN80_06240</name>
</gene>
<keyword evidence="1" id="KW-0472">Membrane</keyword>
<dbReference type="InterPro" id="IPR032708">
    <property type="entry name" value="McjB_C"/>
</dbReference>
<feature type="transmembrane region" description="Helical" evidence="1">
    <location>
        <begin position="106"/>
        <end position="130"/>
    </location>
</feature>
<dbReference type="EMBL" id="SZPQ01000004">
    <property type="protein sequence ID" value="TKI07482.1"/>
    <property type="molecule type" value="Genomic_DNA"/>
</dbReference>
<keyword evidence="1" id="KW-1133">Transmembrane helix</keyword>
<evidence type="ECO:0000313" key="4">
    <source>
        <dbReference type="Proteomes" id="UP000305202"/>
    </source>
</evidence>
<keyword evidence="4" id="KW-1185">Reference proteome</keyword>
<feature type="domain" description="Microcin J25-processing protein McjB C-terminal" evidence="2">
    <location>
        <begin position="152"/>
        <end position="220"/>
    </location>
</feature>
<dbReference type="InterPro" id="IPR053521">
    <property type="entry name" value="McjB-like"/>
</dbReference>
<evidence type="ECO:0000313" key="3">
    <source>
        <dbReference type="EMBL" id="TKI07482.1"/>
    </source>
</evidence>
<proteinExistence type="predicted"/>
<dbReference type="NCBIfam" id="NF033537">
    <property type="entry name" value="lasso_biosyn_B2"/>
    <property type="match status" value="1"/>
</dbReference>